<proteinExistence type="inferred from homology"/>
<dbReference type="InterPro" id="IPR027417">
    <property type="entry name" value="P-loop_NTPase"/>
</dbReference>
<feature type="region of interest" description="Disordered" evidence="7">
    <location>
        <begin position="339"/>
        <end position="379"/>
    </location>
</feature>
<dbReference type="GO" id="GO:0032981">
    <property type="term" value="P:mitochondrial respiratory chain complex I assembly"/>
    <property type="evidence" value="ECO:0007669"/>
    <property type="project" value="TreeGrafter"/>
</dbReference>
<dbReference type="InterPro" id="IPR044304">
    <property type="entry name" value="NUBPL-like"/>
</dbReference>
<evidence type="ECO:0008006" key="10">
    <source>
        <dbReference type="Google" id="ProtNLM"/>
    </source>
</evidence>
<evidence type="ECO:0000256" key="6">
    <source>
        <dbReference type="ARBA" id="ARBA00024036"/>
    </source>
</evidence>
<accession>A0AA38X213</accession>
<evidence type="ECO:0000256" key="3">
    <source>
        <dbReference type="ARBA" id="ARBA00022840"/>
    </source>
</evidence>
<dbReference type="Gene3D" id="3.40.50.300">
    <property type="entry name" value="P-loop containing nucleotide triphosphate hydrolases"/>
    <property type="match status" value="1"/>
</dbReference>
<dbReference type="InterPro" id="IPR019591">
    <property type="entry name" value="Mrp/NBP35_ATP-bd"/>
</dbReference>
<sequence>MDALTSFYSRNGADLPELEFQDDNDFVSVTEVYSRGRDGSIAFSQSQEDTCSIRNWIGEVSPSDSKLLVRLAQIPLIVGRYPYRLDIKRDNYEFLVNHMGLEKYINYSHSSSTTFDIIPTHYEGKVCGFYGSVFLVHFIGLYITYDLRSRQVRGLCWTGDKQMPRFQECLMSLGSLAQHPYCILLSAAATFNSYHDFRLSEVSRDVSSVEKRTGYSGWDMMAHHAAEGSYSMLSARMSGLATSLAANRRLNRLAESIVVTISSPTTITGICDFNLSVSLQQLFQAHVVMIRRRLDVQNTHIDVLTTRVHNQLTALFNLTNRNETLLSLEIAKDSRTIASASKRDSSSMKTLAAGLPRRLPPSSKGPPPTIPRAQRGLPQKRPLRHVAHTIAVSSAKGGVGKSTLAVNLALSFSRHGLRTGILDTDIFGPSIPTLLGLSDAGEPKLTEKNMLVPLTSYGLKSMSMGYLLPSESAPVAWRGLMVMKALQQLLHEVDWSPGLDVLVLDLPPGTGDVQLTIGQQVELAGAVIVSTPQDIALKDAVKGVEMFRKMNIEVLGMVQNMSVFVCPHCQQETKIFAHNGGHGHGGLGGAESKAKEMGVDFLGDIPLDAKICADADRGMPTIVAEEASGTKINTGYYERIAERVAQKIGLTWM</sequence>
<evidence type="ECO:0000256" key="5">
    <source>
        <dbReference type="ARBA" id="ARBA00023014"/>
    </source>
</evidence>
<evidence type="ECO:0000313" key="9">
    <source>
        <dbReference type="Proteomes" id="UP001172673"/>
    </source>
</evidence>
<keyword evidence="9" id="KW-1185">Reference proteome</keyword>
<dbReference type="Pfam" id="PF10609">
    <property type="entry name" value="ParA"/>
    <property type="match status" value="1"/>
</dbReference>
<keyword evidence="3" id="KW-0067">ATP-binding</keyword>
<evidence type="ECO:0000256" key="2">
    <source>
        <dbReference type="ARBA" id="ARBA00022741"/>
    </source>
</evidence>
<dbReference type="GO" id="GO:0016226">
    <property type="term" value="P:iron-sulfur cluster assembly"/>
    <property type="evidence" value="ECO:0007669"/>
    <property type="project" value="InterPro"/>
</dbReference>
<dbReference type="PANTHER" id="PTHR42961">
    <property type="entry name" value="IRON-SULFUR PROTEIN NUBPL"/>
    <property type="match status" value="1"/>
</dbReference>
<name>A0AA38X213_9EURO</name>
<protein>
    <recommendedName>
        <fullName evidence="10">Iron-sulfur protein IND1</fullName>
    </recommendedName>
</protein>
<dbReference type="HAMAP" id="MF_02040">
    <property type="entry name" value="Mrp_NBP35"/>
    <property type="match status" value="1"/>
</dbReference>
<evidence type="ECO:0000256" key="1">
    <source>
        <dbReference type="ARBA" id="ARBA00022723"/>
    </source>
</evidence>
<dbReference type="EMBL" id="JAPDRK010000016">
    <property type="protein sequence ID" value="KAJ9605366.1"/>
    <property type="molecule type" value="Genomic_DNA"/>
</dbReference>
<gene>
    <name evidence="8" type="ORF">H2200_010023</name>
</gene>
<dbReference type="FunFam" id="3.40.50.300:FF:001278">
    <property type="entry name" value="Iron-sulfur cluster carrier protein"/>
    <property type="match status" value="1"/>
</dbReference>
<reference evidence="8" key="1">
    <citation type="submission" date="2022-10" db="EMBL/GenBank/DDBJ databases">
        <title>Culturing micro-colonial fungi from biological soil crusts in the Mojave desert and describing Neophaeococcomyces mojavensis, and introducing the new genera and species Taxawa tesnikishii.</title>
        <authorList>
            <person name="Kurbessoian T."/>
            <person name="Stajich J.E."/>
        </authorList>
    </citation>
    <scope>NUCLEOTIDE SEQUENCE</scope>
    <source>
        <strain evidence="8">TK_41</strain>
    </source>
</reference>
<dbReference type="PANTHER" id="PTHR42961:SF2">
    <property type="entry name" value="IRON-SULFUR PROTEIN NUBPL"/>
    <property type="match status" value="1"/>
</dbReference>
<dbReference type="CDD" id="cd02037">
    <property type="entry name" value="Mrp_NBP35"/>
    <property type="match status" value="1"/>
</dbReference>
<keyword evidence="2" id="KW-0547">Nucleotide-binding</keyword>
<evidence type="ECO:0000256" key="4">
    <source>
        <dbReference type="ARBA" id="ARBA00023004"/>
    </source>
</evidence>
<dbReference type="GO" id="GO:0051539">
    <property type="term" value="F:4 iron, 4 sulfur cluster binding"/>
    <property type="evidence" value="ECO:0007669"/>
    <property type="project" value="TreeGrafter"/>
</dbReference>
<dbReference type="GO" id="GO:0140663">
    <property type="term" value="F:ATP-dependent FeS chaperone activity"/>
    <property type="evidence" value="ECO:0007669"/>
    <property type="project" value="InterPro"/>
</dbReference>
<dbReference type="GO" id="GO:0005739">
    <property type="term" value="C:mitochondrion"/>
    <property type="evidence" value="ECO:0007669"/>
    <property type="project" value="TreeGrafter"/>
</dbReference>
<dbReference type="InterPro" id="IPR033756">
    <property type="entry name" value="YlxH/NBP35"/>
</dbReference>
<organism evidence="8 9">
    <name type="scientific">Cladophialophora chaetospira</name>
    <dbReference type="NCBI Taxonomy" id="386627"/>
    <lineage>
        <taxon>Eukaryota</taxon>
        <taxon>Fungi</taxon>
        <taxon>Dikarya</taxon>
        <taxon>Ascomycota</taxon>
        <taxon>Pezizomycotina</taxon>
        <taxon>Eurotiomycetes</taxon>
        <taxon>Chaetothyriomycetidae</taxon>
        <taxon>Chaetothyriales</taxon>
        <taxon>Herpotrichiellaceae</taxon>
        <taxon>Cladophialophora</taxon>
    </lineage>
</organism>
<evidence type="ECO:0000256" key="7">
    <source>
        <dbReference type="SAM" id="MobiDB-lite"/>
    </source>
</evidence>
<comment type="similarity">
    <text evidence="6">Belongs to the Mrp/NBP35 ATP-binding proteins family.</text>
</comment>
<dbReference type="AlphaFoldDB" id="A0AA38X213"/>
<keyword evidence="5" id="KW-0411">Iron-sulfur</keyword>
<keyword evidence="1" id="KW-0479">Metal-binding</keyword>
<dbReference type="GO" id="GO:0046872">
    <property type="term" value="F:metal ion binding"/>
    <property type="evidence" value="ECO:0007669"/>
    <property type="project" value="UniProtKB-KW"/>
</dbReference>
<evidence type="ECO:0000313" key="8">
    <source>
        <dbReference type="EMBL" id="KAJ9605366.1"/>
    </source>
</evidence>
<dbReference type="Proteomes" id="UP001172673">
    <property type="component" value="Unassembled WGS sequence"/>
</dbReference>
<keyword evidence="4" id="KW-0408">Iron</keyword>
<dbReference type="GO" id="GO:0005524">
    <property type="term" value="F:ATP binding"/>
    <property type="evidence" value="ECO:0007669"/>
    <property type="project" value="UniProtKB-KW"/>
</dbReference>
<comment type="caution">
    <text evidence="8">The sequence shown here is derived from an EMBL/GenBank/DDBJ whole genome shotgun (WGS) entry which is preliminary data.</text>
</comment>
<dbReference type="SUPFAM" id="SSF52540">
    <property type="entry name" value="P-loop containing nucleoside triphosphate hydrolases"/>
    <property type="match status" value="1"/>
</dbReference>